<reference evidence="3" key="1">
    <citation type="submission" date="2022-07" db="EMBL/GenBank/DDBJ databases">
        <title>Genome Sequence of Xylaria arbuscula.</title>
        <authorList>
            <person name="Buettner E."/>
        </authorList>
    </citation>
    <scope>NUCLEOTIDE SEQUENCE</scope>
    <source>
        <strain evidence="3">VT107</strain>
    </source>
</reference>
<evidence type="ECO:0000256" key="1">
    <source>
        <dbReference type="SAM" id="MobiDB-lite"/>
    </source>
</evidence>
<protein>
    <submittedName>
        <fullName evidence="3">Uncharacterized protein</fullName>
    </submittedName>
</protein>
<evidence type="ECO:0000313" key="3">
    <source>
        <dbReference type="EMBL" id="KAJ3567073.1"/>
    </source>
</evidence>
<keyword evidence="4" id="KW-1185">Reference proteome</keyword>
<feature type="region of interest" description="Disordered" evidence="1">
    <location>
        <begin position="105"/>
        <end position="133"/>
    </location>
</feature>
<evidence type="ECO:0000256" key="2">
    <source>
        <dbReference type="SAM" id="Phobius"/>
    </source>
</evidence>
<feature type="transmembrane region" description="Helical" evidence="2">
    <location>
        <begin position="143"/>
        <end position="161"/>
    </location>
</feature>
<evidence type="ECO:0000313" key="4">
    <source>
        <dbReference type="Proteomes" id="UP001148614"/>
    </source>
</evidence>
<dbReference type="EMBL" id="JANPWZ010001282">
    <property type="protein sequence ID" value="KAJ3567073.1"/>
    <property type="molecule type" value="Genomic_DNA"/>
</dbReference>
<keyword evidence="2" id="KW-1133">Transmembrane helix</keyword>
<feature type="compositionally biased region" description="Basic and acidic residues" evidence="1">
    <location>
        <begin position="108"/>
        <end position="118"/>
    </location>
</feature>
<sequence length="209" mass="22250">MLCAAEELVGVVISIGSPATGDGADVFMIGVGVGGVVMMGIVRAVRPSSGSRPGKLLGTCSVAAAIGSTMVQVISMIGDWIVKTPDKEAKEAWSERWAVGMKTGAGLGEKRSGRDRSNVTEAKASMEGMRSSGWMERRSRRRWFRLALILVPVPVPVPVPGDAAGCRRQDMGILPQQWDWQWRQQVSLARKCGGSVAAEADERGLALIS</sequence>
<proteinExistence type="predicted"/>
<keyword evidence="2" id="KW-0472">Membrane</keyword>
<dbReference type="Proteomes" id="UP001148614">
    <property type="component" value="Unassembled WGS sequence"/>
</dbReference>
<gene>
    <name evidence="3" type="ORF">NPX13_g6898</name>
</gene>
<feature type="transmembrane region" description="Helical" evidence="2">
    <location>
        <begin position="26"/>
        <end position="45"/>
    </location>
</feature>
<keyword evidence="2" id="KW-0812">Transmembrane</keyword>
<name>A0A9W8NC01_9PEZI</name>
<accession>A0A9W8NC01</accession>
<organism evidence="3 4">
    <name type="scientific">Xylaria arbuscula</name>
    <dbReference type="NCBI Taxonomy" id="114810"/>
    <lineage>
        <taxon>Eukaryota</taxon>
        <taxon>Fungi</taxon>
        <taxon>Dikarya</taxon>
        <taxon>Ascomycota</taxon>
        <taxon>Pezizomycotina</taxon>
        <taxon>Sordariomycetes</taxon>
        <taxon>Xylariomycetidae</taxon>
        <taxon>Xylariales</taxon>
        <taxon>Xylariaceae</taxon>
        <taxon>Xylaria</taxon>
    </lineage>
</organism>
<dbReference type="AlphaFoldDB" id="A0A9W8NC01"/>
<comment type="caution">
    <text evidence="3">The sequence shown here is derived from an EMBL/GenBank/DDBJ whole genome shotgun (WGS) entry which is preliminary data.</text>
</comment>